<dbReference type="AlphaFoldDB" id="A0AAD5YAF7"/>
<sequence>MAFYISAYTEELLSLKYGHPMWAPHKPTPPIQIGDVGYIDTQHGDFVRLFNATRPEGVDNPEVPDNFKMLDLSTIDGVHLVDDPYFIQDRLLSSKSTSKDAKTVELSMESGVSGGLGPELSATVGYKYTGSGQRGALLFLGSEGHKTAYRDNSILRNYVAKNCESWGKLAERKGLLAGGPFDGPIFVNGFIKTTYWEIAVWSEAGESVEVCVGVGAAKFGKSSVLYAHEGSLSPGISHHWGPPVESRIWSSPKSPARYWKRTKGAMGPHRPPNADRSPRTSPQLMVDNSESDGSEYQVEQCPPGFVEVR</sequence>
<evidence type="ECO:0000313" key="2">
    <source>
        <dbReference type="EMBL" id="KAJ3475370.1"/>
    </source>
</evidence>
<evidence type="ECO:0000313" key="3">
    <source>
        <dbReference type="Proteomes" id="UP001212997"/>
    </source>
</evidence>
<name>A0AAD5YAF7_9APHY</name>
<dbReference type="Proteomes" id="UP001212997">
    <property type="component" value="Unassembled WGS sequence"/>
</dbReference>
<feature type="compositionally biased region" description="Polar residues" evidence="1">
    <location>
        <begin position="279"/>
        <end position="288"/>
    </location>
</feature>
<feature type="region of interest" description="Disordered" evidence="1">
    <location>
        <begin position="260"/>
        <end position="309"/>
    </location>
</feature>
<protein>
    <submittedName>
        <fullName evidence="2">Uncharacterized protein</fullName>
    </submittedName>
</protein>
<organism evidence="2 3">
    <name type="scientific">Meripilus lineatus</name>
    <dbReference type="NCBI Taxonomy" id="2056292"/>
    <lineage>
        <taxon>Eukaryota</taxon>
        <taxon>Fungi</taxon>
        <taxon>Dikarya</taxon>
        <taxon>Basidiomycota</taxon>
        <taxon>Agaricomycotina</taxon>
        <taxon>Agaricomycetes</taxon>
        <taxon>Polyporales</taxon>
        <taxon>Meripilaceae</taxon>
        <taxon>Meripilus</taxon>
    </lineage>
</organism>
<dbReference type="EMBL" id="JANAWD010000868">
    <property type="protein sequence ID" value="KAJ3475370.1"/>
    <property type="molecule type" value="Genomic_DNA"/>
</dbReference>
<proteinExistence type="predicted"/>
<gene>
    <name evidence="2" type="ORF">NLI96_g11884</name>
</gene>
<comment type="caution">
    <text evidence="2">The sequence shown here is derived from an EMBL/GenBank/DDBJ whole genome shotgun (WGS) entry which is preliminary data.</text>
</comment>
<accession>A0AAD5YAF7</accession>
<reference evidence="2" key="1">
    <citation type="submission" date="2022-07" db="EMBL/GenBank/DDBJ databases">
        <title>Genome Sequence of Physisporinus lineatus.</title>
        <authorList>
            <person name="Buettner E."/>
        </authorList>
    </citation>
    <scope>NUCLEOTIDE SEQUENCE</scope>
    <source>
        <strain evidence="2">VT162</strain>
    </source>
</reference>
<keyword evidence="3" id="KW-1185">Reference proteome</keyword>
<evidence type="ECO:0000256" key="1">
    <source>
        <dbReference type="SAM" id="MobiDB-lite"/>
    </source>
</evidence>